<dbReference type="Gene3D" id="3.40.190.10">
    <property type="entry name" value="Periplasmic binding protein-like II"/>
    <property type="match status" value="2"/>
</dbReference>
<dbReference type="PANTHER" id="PTHR30006">
    <property type="entry name" value="THIAMINE-BINDING PERIPLASMIC PROTEIN-RELATED"/>
    <property type="match status" value="1"/>
</dbReference>
<feature type="signal peptide" evidence="2">
    <location>
        <begin position="1"/>
        <end position="27"/>
    </location>
</feature>
<dbReference type="EMBL" id="JACYFC010000001">
    <property type="protein sequence ID" value="MBD5769526.1"/>
    <property type="molecule type" value="Genomic_DNA"/>
</dbReference>
<protein>
    <submittedName>
        <fullName evidence="3">Extracellular solute-binding protein</fullName>
    </submittedName>
</protein>
<name>A0ABR8NU02_9GAMM</name>
<organism evidence="3 4">
    <name type="scientific">Marinomonas colpomeniae</name>
    <dbReference type="NCBI Taxonomy" id="2774408"/>
    <lineage>
        <taxon>Bacteria</taxon>
        <taxon>Pseudomonadati</taxon>
        <taxon>Pseudomonadota</taxon>
        <taxon>Gammaproteobacteria</taxon>
        <taxon>Oceanospirillales</taxon>
        <taxon>Oceanospirillaceae</taxon>
        <taxon>Marinomonas</taxon>
    </lineage>
</organism>
<dbReference type="SUPFAM" id="SSF53850">
    <property type="entry name" value="Periplasmic binding protein-like II"/>
    <property type="match status" value="1"/>
</dbReference>
<evidence type="ECO:0000256" key="1">
    <source>
        <dbReference type="ARBA" id="ARBA00022729"/>
    </source>
</evidence>
<dbReference type="Pfam" id="PF13343">
    <property type="entry name" value="SBP_bac_6"/>
    <property type="match status" value="1"/>
</dbReference>
<dbReference type="PANTHER" id="PTHR30006:SF2">
    <property type="entry name" value="ABC TRANSPORTER SUBSTRATE-BINDING PROTEIN"/>
    <property type="match status" value="1"/>
</dbReference>
<comment type="caution">
    <text evidence="3">The sequence shown here is derived from an EMBL/GenBank/DDBJ whole genome shotgun (WGS) entry which is preliminary data.</text>
</comment>
<keyword evidence="4" id="KW-1185">Reference proteome</keyword>
<evidence type="ECO:0000256" key="2">
    <source>
        <dbReference type="SAM" id="SignalP"/>
    </source>
</evidence>
<feature type="chain" id="PRO_5045125328" evidence="2">
    <location>
        <begin position="28"/>
        <end position="390"/>
    </location>
</feature>
<evidence type="ECO:0000313" key="3">
    <source>
        <dbReference type="EMBL" id="MBD5769526.1"/>
    </source>
</evidence>
<dbReference type="RefSeq" id="WP_191592927.1">
    <property type="nucleotide sequence ID" value="NZ_JACYFC010000001.1"/>
</dbReference>
<sequence length="390" mass="42779">MNILKKSFFIPAVLGLSTSVFLGTAHADSTNHQYLKGIKGNLVTYCGAESAACAVVIDDFNRKVAQINGNNEFEAKFIRLSTSEMMSRIKGELEKSSRAAKRKCKSFADDALESCKEQVYKSKVDLAFYGTDDPYKTALQDDLFAKHKYPLNESIRPWASNLTLESGNRLGALYMGVLGLGVNTELLKKRNISKPMCWKDLEKAEYKGQIVVANWNTSGTAYKFAATLLQAFDGDLDKGWDAVTKIHQNVSQYTKSGSKGVKMAASGETLIGIGFGHDIVDLVDQGFPIELVVPCEGTLYEVGPVGIVRGAPNRMAAEAFTTFLYEKETQELLATVGSLQFPSNANAAAPKGSEKLKEAKLIASDSRFATKSYKNDIIQKWTNEIFPLAR</sequence>
<dbReference type="Proteomes" id="UP000604161">
    <property type="component" value="Unassembled WGS sequence"/>
</dbReference>
<reference evidence="3 4" key="1">
    <citation type="submission" date="2020-09" db="EMBL/GenBank/DDBJ databases">
        <title>Marinomonas sp. nov., isolated from the cysticercosis algae of Qingdao, China.</title>
        <authorList>
            <person name="Sun X."/>
        </authorList>
    </citation>
    <scope>NUCLEOTIDE SEQUENCE [LARGE SCALE GENOMIC DNA]</scope>
    <source>
        <strain evidence="3 4">SM2066</strain>
    </source>
</reference>
<proteinExistence type="predicted"/>
<evidence type="ECO:0000313" key="4">
    <source>
        <dbReference type="Proteomes" id="UP000604161"/>
    </source>
</evidence>
<gene>
    <name evidence="3" type="ORF">IF202_00545</name>
</gene>
<keyword evidence="1 2" id="KW-0732">Signal</keyword>
<accession>A0ABR8NU02</accession>